<accession>A0A1D8AVB3</accession>
<evidence type="ECO:0000313" key="1">
    <source>
        <dbReference type="EMBL" id="AOS44823.1"/>
    </source>
</evidence>
<dbReference type="RefSeq" id="WP_069962037.1">
    <property type="nucleotide sequence ID" value="NZ_CP016094.1"/>
</dbReference>
<organism evidence="1 2">
    <name type="scientific">Lacunisphaera limnophila</name>
    <dbReference type="NCBI Taxonomy" id="1838286"/>
    <lineage>
        <taxon>Bacteria</taxon>
        <taxon>Pseudomonadati</taxon>
        <taxon>Verrucomicrobiota</taxon>
        <taxon>Opitutia</taxon>
        <taxon>Opitutales</taxon>
        <taxon>Opitutaceae</taxon>
        <taxon>Lacunisphaera</taxon>
    </lineage>
</organism>
<dbReference type="EMBL" id="CP016094">
    <property type="protein sequence ID" value="AOS44823.1"/>
    <property type="molecule type" value="Genomic_DNA"/>
</dbReference>
<protein>
    <recommendedName>
        <fullName evidence="3">Zinc ribbon domain protein</fullName>
    </recommendedName>
</protein>
<reference evidence="1 2" key="1">
    <citation type="submission" date="2016-06" db="EMBL/GenBank/DDBJ databases">
        <title>Three novel species with peptidoglycan cell walls form the new genus Lacunisphaera gen. nov. in the family Opitutaceae of the verrucomicrobial subdivision 4.</title>
        <authorList>
            <person name="Rast P."/>
            <person name="Gloeckner I."/>
            <person name="Jogler M."/>
            <person name="Boedeker C."/>
            <person name="Jeske O."/>
            <person name="Wiegand S."/>
            <person name="Reinhardt R."/>
            <person name="Schumann P."/>
            <person name="Rohde M."/>
            <person name="Spring S."/>
            <person name="Gloeckner F.O."/>
            <person name="Jogler C."/>
        </authorList>
    </citation>
    <scope>NUCLEOTIDE SEQUENCE [LARGE SCALE GENOMIC DNA]</scope>
    <source>
        <strain evidence="1 2">IG16b</strain>
    </source>
</reference>
<evidence type="ECO:0000313" key="2">
    <source>
        <dbReference type="Proteomes" id="UP000095228"/>
    </source>
</evidence>
<keyword evidence="2" id="KW-1185">Reference proteome</keyword>
<name>A0A1D8AVB3_9BACT</name>
<dbReference type="STRING" id="1838286.Verru16b_01892"/>
<dbReference type="KEGG" id="obg:Verru16b_01892"/>
<dbReference type="Proteomes" id="UP000095228">
    <property type="component" value="Chromosome"/>
</dbReference>
<dbReference type="AlphaFoldDB" id="A0A1D8AVB3"/>
<gene>
    <name evidence="1" type="ORF">Verru16b_01892</name>
</gene>
<evidence type="ECO:0008006" key="3">
    <source>
        <dbReference type="Google" id="ProtNLM"/>
    </source>
</evidence>
<proteinExistence type="predicted"/>
<sequence length="85" mass="8996">MATYLYETVPRQPADTPRQFEVVQSMKDAPLTRHPDTGEPVRRVISGGYGILSKPRASSFKPAAAAPAGCSPGCACHSSPRLPAS</sequence>